<dbReference type="AlphaFoldDB" id="A0A1M4E333"/>
<accession>A0A1M4E333</accession>
<sequence length="50" mass="5830">MKKLLKLLFARRLAASPLGLAALVLGWFLARRKRHRRAEETEYRRAAAPR</sequence>
<evidence type="ECO:0000256" key="1">
    <source>
        <dbReference type="SAM" id="Phobius"/>
    </source>
</evidence>
<proteinExistence type="predicted"/>
<protein>
    <submittedName>
        <fullName evidence="2">Uncharacterized protein</fullName>
    </submittedName>
</protein>
<dbReference type="EMBL" id="LT559118">
    <property type="protein sequence ID" value="SBO93194.1"/>
    <property type="molecule type" value="Genomic_DNA"/>
</dbReference>
<keyword evidence="1" id="KW-0812">Transmembrane</keyword>
<organism evidence="2">
    <name type="scientific">Nonomuraea gerenzanensis</name>
    <dbReference type="NCBI Taxonomy" id="93944"/>
    <lineage>
        <taxon>Bacteria</taxon>
        <taxon>Bacillati</taxon>
        <taxon>Actinomycetota</taxon>
        <taxon>Actinomycetes</taxon>
        <taxon>Streptosporangiales</taxon>
        <taxon>Streptosporangiaceae</taxon>
        <taxon>Nonomuraea</taxon>
    </lineage>
</organism>
<keyword evidence="1" id="KW-0472">Membrane</keyword>
<dbReference type="RefSeq" id="WP_225272410.1">
    <property type="nucleotide sequence ID" value="NZ_CP084058.1"/>
</dbReference>
<dbReference type="Pfam" id="PF19706">
    <property type="entry name" value="DUF6203"/>
    <property type="match status" value="1"/>
</dbReference>
<reference evidence="2" key="1">
    <citation type="submission" date="2016-04" db="EMBL/GenBank/DDBJ databases">
        <authorList>
            <person name="Evans L.H."/>
            <person name="Alamgir A."/>
            <person name="Owens N."/>
            <person name="Weber N.D."/>
            <person name="Virtaneva K."/>
            <person name="Barbian K."/>
            <person name="Babar A."/>
            <person name="Rosenke K."/>
        </authorList>
    </citation>
    <scope>NUCLEOTIDE SEQUENCE</scope>
    <source>
        <strain evidence="2">Nono1</strain>
    </source>
</reference>
<gene>
    <name evidence="2" type="ORF">BN4615_P2708</name>
</gene>
<keyword evidence="1" id="KW-1133">Transmembrane helix</keyword>
<evidence type="ECO:0000313" key="2">
    <source>
        <dbReference type="EMBL" id="SBO93194.1"/>
    </source>
</evidence>
<dbReference type="InterPro" id="IPR045777">
    <property type="entry name" value="DUF6203"/>
</dbReference>
<feature type="transmembrane region" description="Helical" evidence="1">
    <location>
        <begin position="12"/>
        <end position="30"/>
    </location>
</feature>
<name>A0A1M4E333_9ACTN</name>